<feature type="domain" description="Outer membrane protein beta-barrel" evidence="2">
    <location>
        <begin position="20"/>
        <end position="207"/>
    </location>
</feature>
<protein>
    <recommendedName>
        <fullName evidence="2">Outer membrane protein beta-barrel domain-containing protein</fullName>
    </recommendedName>
</protein>
<dbReference type="InterPro" id="IPR025665">
    <property type="entry name" value="Beta-barrel_OMP_2"/>
</dbReference>
<reference evidence="4" key="1">
    <citation type="journal article" date="2019" name="Int. J. Syst. Evol. Microbiol.">
        <title>The Global Catalogue of Microorganisms (GCM) 10K type strain sequencing project: providing services to taxonomists for standard genome sequencing and annotation.</title>
        <authorList>
            <consortium name="The Broad Institute Genomics Platform"/>
            <consortium name="The Broad Institute Genome Sequencing Center for Infectious Disease"/>
            <person name="Wu L."/>
            <person name="Ma J."/>
        </authorList>
    </citation>
    <scope>NUCLEOTIDE SEQUENCE [LARGE SCALE GENOMIC DNA]</scope>
    <source>
        <strain evidence="4">CGMCC 1.14966</strain>
    </source>
</reference>
<comment type="caution">
    <text evidence="3">The sequence shown here is derived from an EMBL/GenBank/DDBJ whole genome shotgun (WGS) entry which is preliminary data.</text>
</comment>
<organism evidence="3 4">
    <name type="scientific">Hymenobacter frigidus</name>
    <dbReference type="NCBI Taxonomy" id="1524095"/>
    <lineage>
        <taxon>Bacteria</taxon>
        <taxon>Pseudomonadati</taxon>
        <taxon>Bacteroidota</taxon>
        <taxon>Cytophagia</taxon>
        <taxon>Cytophagales</taxon>
        <taxon>Hymenobacteraceae</taxon>
        <taxon>Hymenobacter</taxon>
    </lineage>
</organism>
<evidence type="ECO:0000259" key="2">
    <source>
        <dbReference type="Pfam" id="PF13568"/>
    </source>
</evidence>
<sequence>MARFYLLLFTVLLSAASAAAQPTFRLGLRGGLNRATSTVEPASTSPSSQYYYSASKSAIYAWQAGAVLEVAFRRFALQPALVFSQKGEQFSAATYVSGVAGMSGTAMSTVNRYNWLELPVNVVYTLHGFQVFAGPYVALGVGGRQRGTISGFSPFVRFASQSTDEKVAYGPDSNNRRLDAGVNFGIGYRRGPVQVQLGCSLGLRNLHQNSADQVYDHGHNFYQDAAYNRVVQLTGTYFFKL</sequence>
<dbReference type="RefSeq" id="WP_229748877.1">
    <property type="nucleotide sequence ID" value="NZ_BMGY01000011.1"/>
</dbReference>
<proteinExistence type="predicted"/>
<feature type="chain" id="PRO_5046376969" description="Outer membrane protein beta-barrel domain-containing protein" evidence="1">
    <location>
        <begin position="21"/>
        <end position="241"/>
    </location>
</feature>
<keyword evidence="4" id="KW-1185">Reference proteome</keyword>
<feature type="signal peptide" evidence="1">
    <location>
        <begin position="1"/>
        <end position="20"/>
    </location>
</feature>
<evidence type="ECO:0000313" key="3">
    <source>
        <dbReference type="EMBL" id="GGH84309.1"/>
    </source>
</evidence>
<keyword evidence="1" id="KW-0732">Signal</keyword>
<evidence type="ECO:0000313" key="4">
    <source>
        <dbReference type="Proteomes" id="UP000637774"/>
    </source>
</evidence>
<evidence type="ECO:0000256" key="1">
    <source>
        <dbReference type="SAM" id="SignalP"/>
    </source>
</evidence>
<gene>
    <name evidence="3" type="ORF">GCM10011495_15930</name>
</gene>
<dbReference type="Proteomes" id="UP000637774">
    <property type="component" value="Unassembled WGS sequence"/>
</dbReference>
<accession>A0ABQ2A1F1</accession>
<name>A0ABQ2A1F1_9BACT</name>
<dbReference type="EMBL" id="BMGY01000011">
    <property type="protein sequence ID" value="GGH84309.1"/>
    <property type="molecule type" value="Genomic_DNA"/>
</dbReference>
<dbReference type="Pfam" id="PF13568">
    <property type="entry name" value="OMP_b-brl_2"/>
    <property type="match status" value="1"/>
</dbReference>